<dbReference type="HOGENOM" id="CLU_055335_0_0_1"/>
<accession>A0A0C3M2P2</accession>
<feature type="region of interest" description="Disordered" evidence="1">
    <location>
        <begin position="1"/>
        <end position="26"/>
    </location>
</feature>
<evidence type="ECO:0000313" key="4">
    <source>
        <dbReference type="Proteomes" id="UP000054248"/>
    </source>
</evidence>
<dbReference type="InterPro" id="IPR024964">
    <property type="entry name" value="CTLH/CRA"/>
</dbReference>
<dbReference type="EMBL" id="KN823000">
    <property type="protein sequence ID" value="KIO27982.1"/>
    <property type="molecule type" value="Genomic_DNA"/>
</dbReference>
<organism evidence="3 4">
    <name type="scientific">Tulasnella calospora MUT 4182</name>
    <dbReference type="NCBI Taxonomy" id="1051891"/>
    <lineage>
        <taxon>Eukaryota</taxon>
        <taxon>Fungi</taxon>
        <taxon>Dikarya</taxon>
        <taxon>Basidiomycota</taxon>
        <taxon>Agaricomycotina</taxon>
        <taxon>Agaricomycetes</taxon>
        <taxon>Cantharellales</taxon>
        <taxon>Tulasnellaceae</taxon>
        <taxon>Tulasnella</taxon>
    </lineage>
</organism>
<feature type="compositionally biased region" description="Basic and acidic residues" evidence="1">
    <location>
        <begin position="61"/>
        <end position="73"/>
    </location>
</feature>
<dbReference type="PANTHER" id="PTHR12864">
    <property type="entry name" value="RAN BINDING PROTEIN 9-RELATED"/>
    <property type="match status" value="1"/>
</dbReference>
<dbReference type="AlphaFoldDB" id="A0A0C3M2P2"/>
<sequence length="379" mass="42002">MDPSNGLSRGRTEIPPIPTSSPYWNPTSQQLRRLVLDYLSHHCYVNTAKVLAKSKNMDSLLEEKEQSSSRESDIDGDGEESMEVEGLVVPADPEPSSELDPELFKITLVRAEIRDHILEGRIDAARKLLEAKFPRVLEIPSGTRPQPSPVLYLQSLHSPPHPSSSSPSTSRNTPPAPAQPRTESAFSLDPRHLSINLFIQEFIESVRTVPLSKSHPHDPESVAPMVLSVTDQARLITHAQQLHLLANQLPSKGEQSAYQEELTNVCALMAYQLPEESPVGRYLSMGRREAIAEQINCAILYRTGQNPIPYLQRYAEQTAVVFDTLEELGIPLPPSPGCPPEAISILGQAKLKSIYKQEGKTPPKSGLFDFYTFVSTKLT</sequence>
<feature type="compositionally biased region" description="Acidic residues" evidence="1">
    <location>
        <begin position="74"/>
        <end position="83"/>
    </location>
</feature>
<dbReference type="Pfam" id="PF10607">
    <property type="entry name" value="CTLH"/>
    <property type="match status" value="1"/>
</dbReference>
<protein>
    <recommendedName>
        <fullName evidence="2">CRA domain-containing protein</fullName>
    </recommendedName>
</protein>
<evidence type="ECO:0000313" key="3">
    <source>
        <dbReference type="EMBL" id="KIO27982.1"/>
    </source>
</evidence>
<feature type="domain" description="CRA" evidence="2">
    <location>
        <begin position="230"/>
        <end position="331"/>
    </location>
</feature>
<feature type="compositionally biased region" description="Low complexity" evidence="1">
    <location>
        <begin position="163"/>
        <end position="173"/>
    </location>
</feature>
<dbReference type="InterPro" id="IPR013144">
    <property type="entry name" value="CRA_dom"/>
</dbReference>
<reference evidence="3 4" key="1">
    <citation type="submission" date="2014-04" db="EMBL/GenBank/DDBJ databases">
        <authorList>
            <consortium name="DOE Joint Genome Institute"/>
            <person name="Kuo A."/>
            <person name="Girlanda M."/>
            <person name="Perotto S."/>
            <person name="Kohler A."/>
            <person name="Nagy L.G."/>
            <person name="Floudas D."/>
            <person name="Copeland A."/>
            <person name="Barry K.W."/>
            <person name="Cichocki N."/>
            <person name="Veneault-Fourrey C."/>
            <person name="LaButti K."/>
            <person name="Lindquist E.A."/>
            <person name="Lipzen A."/>
            <person name="Lundell T."/>
            <person name="Morin E."/>
            <person name="Murat C."/>
            <person name="Sun H."/>
            <person name="Tunlid A."/>
            <person name="Henrissat B."/>
            <person name="Grigoriev I.V."/>
            <person name="Hibbett D.S."/>
            <person name="Martin F."/>
            <person name="Nordberg H.P."/>
            <person name="Cantor M.N."/>
            <person name="Hua S.X."/>
        </authorList>
    </citation>
    <scope>NUCLEOTIDE SEQUENCE [LARGE SCALE GENOMIC DNA]</scope>
    <source>
        <strain evidence="3 4">MUT 4182</strain>
    </source>
</reference>
<gene>
    <name evidence="3" type="ORF">M407DRAFT_185330</name>
</gene>
<evidence type="ECO:0000259" key="2">
    <source>
        <dbReference type="SMART" id="SM00757"/>
    </source>
</evidence>
<dbReference type="InterPro" id="IPR006594">
    <property type="entry name" value="LisH"/>
</dbReference>
<dbReference type="STRING" id="1051891.A0A0C3M2P2"/>
<evidence type="ECO:0000256" key="1">
    <source>
        <dbReference type="SAM" id="MobiDB-lite"/>
    </source>
</evidence>
<name>A0A0C3M2P2_9AGAM</name>
<dbReference type="OrthoDB" id="8048523at2759"/>
<proteinExistence type="predicted"/>
<keyword evidence="4" id="KW-1185">Reference proteome</keyword>
<feature type="region of interest" description="Disordered" evidence="1">
    <location>
        <begin position="139"/>
        <end position="186"/>
    </location>
</feature>
<dbReference type="InterPro" id="IPR050618">
    <property type="entry name" value="Ubq-SigPath_Reg"/>
</dbReference>
<feature type="region of interest" description="Disordered" evidence="1">
    <location>
        <begin position="60"/>
        <end position="85"/>
    </location>
</feature>
<dbReference type="Proteomes" id="UP000054248">
    <property type="component" value="Unassembled WGS sequence"/>
</dbReference>
<dbReference type="PROSITE" id="PS50896">
    <property type="entry name" value="LISH"/>
    <property type="match status" value="1"/>
</dbReference>
<reference evidence="4" key="2">
    <citation type="submission" date="2015-01" db="EMBL/GenBank/DDBJ databases">
        <title>Evolutionary Origins and Diversification of the Mycorrhizal Mutualists.</title>
        <authorList>
            <consortium name="DOE Joint Genome Institute"/>
            <consortium name="Mycorrhizal Genomics Consortium"/>
            <person name="Kohler A."/>
            <person name="Kuo A."/>
            <person name="Nagy L.G."/>
            <person name="Floudas D."/>
            <person name="Copeland A."/>
            <person name="Barry K.W."/>
            <person name="Cichocki N."/>
            <person name="Veneault-Fourrey C."/>
            <person name="LaButti K."/>
            <person name="Lindquist E.A."/>
            <person name="Lipzen A."/>
            <person name="Lundell T."/>
            <person name="Morin E."/>
            <person name="Murat C."/>
            <person name="Riley R."/>
            <person name="Ohm R."/>
            <person name="Sun H."/>
            <person name="Tunlid A."/>
            <person name="Henrissat B."/>
            <person name="Grigoriev I.V."/>
            <person name="Hibbett D.S."/>
            <person name="Martin F."/>
        </authorList>
    </citation>
    <scope>NUCLEOTIDE SEQUENCE [LARGE SCALE GENOMIC DNA]</scope>
    <source>
        <strain evidence="4">MUT 4182</strain>
    </source>
</reference>
<dbReference type="SMART" id="SM00757">
    <property type="entry name" value="CRA"/>
    <property type="match status" value="1"/>
</dbReference>